<feature type="binding site" evidence="13">
    <location>
        <position position="62"/>
    </location>
    <ligand>
        <name>[4Fe-4S] cluster</name>
        <dbReference type="ChEBI" id="CHEBI:49883"/>
        <label>1</label>
    </ligand>
</feature>
<dbReference type="InterPro" id="IPR020612">
    <property type="entry name" value="Methylthiotransferase_CS"/>
</dbReference>
<evidence type="ECO:0000256" key="4">
    <source>
        <dbReference type="ARBA" id="ARBA00022691"/>
    </source>
</evidence>
<evidence type="ECO:0000259" key="14">
    <source>
        <dbReference type="PROSITE" id="PS50926"/>
    </source>
</evidence>
<dbReference type="InterPro" id="IPR006638">
    <property type="entry name" value="Elp3/MiaA/NifB-like_rSAM"/>
</dbReference>
<feature type="binding site" evidence="13">
    <location>
        <position position="176"/>
    </location>
    <ligand>
        <name>[4Fe-4S] cluster</name>
        <dbReference type="ChEBI" id="CHEBI:49883"/>
        <label>2</label>
        <note>4Fe-4S-S-AdoMet</note>
    </ligand>
</feature>
<dbReference type="SUPFAM" id="SSF102114">
    <property type="entry name" value="Radical SAM enzymes"/>
    <property type="match status" value="1"/>
</dbReference>
<dbReference type="SFLD" id="SFLDF00273">
    <property type="entry name" value="(dimethylallyl)adenosine_tRNA"/>
    <property type="match status" value="1"/>
</dbReference>
<dbReference type="Proteomes" id="UP000824214">
    <property type="component" value="Unassembled WGS sequence"/>
</dbReference>
<keyword evidence="5 13" id="KW-0479">Metal-binding</keyword>
<keyword evidence="13" id="KW-0819">tRNA processing</keyword>
<keyword evidence="6 13" id="KW-0408">Iron</keyword>
<dbReference type="FunFam" id="3.80.30.20:FF:000001">
    <property type="entry name" value="tRNA-2-methylthio-N(6)-dimethylallyladenosine synthase 2"/>
    <property type="match status" value="1"/>
</dbReference>
<proteinExistence type="inferred from homology"/>
<dbReference type="InterPro" id="IPR002792">
    <property type="entry name" value="TRAM_dom"/>
</dbReference>
<comment type="caution">
    <text evidence="17">The sequence shown here is derived from an EMBL/GenBank/DDBJ whole genome shotgun (WGS) entry which is preliminary data.</text>
</comment>
<feature type="binding site" evidence="13">
    <location>
        <position position="96"/>
    </location>
    <ligand>
        <name>[4Fe-4S] cluster</name>
        <dbReference type="ChEBI" id="CHEBI:49883"/>
        <label>1</label>
    </ligand>
</feature>
<dbReference type="Gene3D" id="3.40.50.12160">
    <property type="entry name" value="Methylthiotransferase, N-terminal domain"/>
    <property type="match status" value="1"/>
</dbReference>
<feature type="domain" description="TRAM" evidence="14">
    <location>
        <begin position="391"/>
        <end position="453"/>
    </location>
</feature>
<comment type="subunit">
    <text evidence="13">Monomer.</text>
</comment>
<keyword evidence="3 13" id="KW-0808">Transferase</keyword>
<keyword evidence="4 13" id="KW-0949">S-adenosyl-L-methionine</keyword>
<dbReference type="FunFam" id="3.40.50.12160:FF:000003">
    <property type="entry name" value="CDK5 regulatory subunit-associated protein 1"/>
    <property type="match status" value="1"/>
</dbReference>
<dbReference type="CDD" id="cd01335">
    <property type="entry name" value="Radical_SAM"/>
    <property type="match status" value="1"/>
</dbReference>
<sequence>MADVAEMMKVRARGPVPMAYVRTYGCQQNVADGEKIKGLLSEMGFSFAETPEEADFILFNTCAVREHAQDRVFGNVGALKNIKRRHPGTIIAVCGCMTEQEHVAERFKKSYPFVNIVFGTHVIHRLPEMLYTTLTDSKRVFLRGHEGEEVLEGIPTRRDGTSRAWVTVMLGCDNFCSYCIVPYVRGREKSRRPEEIVKECRQLIEAGYKEITLLGQNVNSYGKGLEEPVNFAELLRRIDAIPGDYRIRFMTSHPKDASRELFDVMAHSQHIPHYIHLPFQSGNDRVLREMNRRYTREQYLELIRYARSVMPDISFTSDVIVGFPGETYEEFQDTLSLIREVGFTSLFTFIYSPREGTRAAKMPDPVSREEKTQWFAELLKVQEEVAAQRSAAMVGQTYRVLVEERNEKSGLLSGRTASSVVIDFPGGEELIGQYAQVKVTAARSWMLSGELAE</sequence>
<evidence type="ECO:0000256" key="6">
    <source>
        <dbReference type="ARBA" id="ARBA00023004"/>
    </source>
</evidence>
<keyword evidence="2 13" id="KW-0004">4Fe-4S</keyword>
<gene>
    <name evidence="13 17" type="primary">miaB</name>
    <name evidence="17" type="ORF">H9942_06080</name>
</gene>
<feature type="binding site" evidence="13">
    <location>
        <position position="172"/>
    </location>
    <ligand>
        <name>[4Fe-4S] cluster</name>
        <dbReference type="ChEBI" id="CHEBI:49883"/>
        <label>2</label>
        <note>4Fe-4S-S-AdoMet</note>
    </ligand>
</feature>
<dbReference type="InterPro" id="IPR023404">
    <property type="entry name" value="rSAM_horseshoe"/>
</dbReference>
<keyword evidence="13" id="KW-0963">Cytoplasm</keyword>
<feature type="domain" description="Radical SAM core" evidence="16">
    <location>
        <begin position="158"/>
        <end position="389"/>
    </location>
</feature>
<evidence type="ECO:0000256" key="5">
    <source>
        <dbReference type="ARBA" id="ARBA00022723"/>
    </source>
</evidence>
<feature type="domain" description="MTTase N-terminal" evidence="15">
    <location>
        <begin position="17"/>
        <end position="135"/>
    </location>
</feature>
<dbReference type="EMBL" id="DWXZ01000128">
    <property type="protein sequence ID" value="HJB37620.1"/>
    <property type="molecule type" value="Genomic_DNA"/>
</dbReference>
<evidence type="ECO:0000256" key="8">
    <source>
        <dbReference type="ARBA" id="ARBA00033765"/>
    </source>
</evidence>
<dbReference type="GO" id="GO:0035597">
    <property type="term" value="F:tRNA-2-methylthio-N(6)-dimethylallyladenosine(37) synthase activity"/>
    <property type="evidence" value="ECO:0007669"/>
    <property type="project" value="UniProtKB-EC"/>
</dbReference>
<dbReference type="PANTHER" id="PTHR43020">
    <property type="entry name" value="CDK5 REGULATORY SUBUNIT-ASSOCIATED PROTEIN 1"/>
    <property type="match status" value="1"/>
</dbReference>
<dbReference type="SFLD" id="SFLDG01061">
    <property type="entry name" value="methylthiotransferase"/>
    <property type="match status" value="1"/>
</dbReference>
<accession>A0A9D2LXK9</accession>
<dbReference type="SMART" id="SM00729">
    <property type="entry name" value="Elp3"/>
    <property type="match status" value="1"/>
</dbReference>
<reference evidence="17" key="2">
    <citation type="submission" date="2021-04" db="EMBL/GenBank/DDBJ databases">
        <authorList>
            <person name="Gilroy R."/>
        </authorList>
    </citation>
    <scope>NUCLEOTIDE SEQUENCE</scope>
    <source>
        <strain evidence="17">ChiBcolR8-3208</strain>
    </source>
</reference>
<dbReference type="Gene3D" id="3.80.30.20">
    <property type="entry name" value="tm_1862 like domain"/>
    <property type="match status" value="1"/>
</dbReference>
<dbReference type="PROSITE" id="PS51918">
    <property type="entry name" value="RADICAL_SAM"/>
    <property type="match status" value="1"/>
</dbReference>
<dbReference type="PROSITE" id="PS50926">
    <property type="entry name" value="TRAM"/>
    <property type="match status" value="1"/>
</dbReference>
<keyword evidence="7 13" id="KW-0411">Iron-sulfur</keyword>
<dbReference type="EC" id="2.8.4.3" evidence="8 13"/>
<feature type="binding site" evidence="13">
    <location>
        <position position="179"/>
    </location>
    <ligand>
        <name>[4Fe-4S] cluster</name>
        <dbReference type="ChEBI" id="CHEBI:49883"/>
        <label>2</label>
        <note>4Fe-4S-S-AdoMet</note>
    </ligand>
</feature>
<comment type="function">
    <text evidence="1 13">Catalyzes the methylthiolation of N6-(dimethylallyl)adenosine (i(6)A), leading to the formation of 2-methylthio-N6-(dimethylallyl)adenosine (ms(2)i(6)A) at position 37 in tRNAs that read codons beginning with uridine.</text>
</comment>
<dbReference type="PANTHER" id="PTHR43020:SF2">
    <property type="entry name" value="MITOCHONDRIAL TRNA METHYLTHIOTRANSFERASE CDK5RAP1"/>
    <property type="match status" value="1"/>
</dbReference>
<dbReference type="SFLD" id="SFLDG01082">
    <property type="entry name" value="B12-binding_domain_containing"/>
    <property type="match status" value="1"/>
</dbReference>
<dbReference type="PROSITE" id="PS01278">
    <property type="entry name" value="MTTASE_RADICAL"/>
    <property type="match status" value="1"/>
</dbReference>
<dbReference type="InterPro" id="IPR007197">
    <property type="entry name" value="rSAM"/>
</dbReference>
<protein>
    <recommendedName>
        <fullName evidence="10 13">tRNA-2-methylthio-N(6)-dimethylallyladenosine synthase</fullName>
        <ecNumber evidence="8 13">2.8.4.3</ecNumber>
    </recommendedName>
    <alternativeName>
        <fullName evidence="12 13">(Dimethylallyl)adenosine tRNA methylthiotransferase MiaB</fullName>
    </alternativeName>
    <alternativeName>
        <fullName evidence="11 13">tRNA-i(6)A37 methylthiotransferase</fullName>
    </alternativeName>
</protein>
<comment type="catalytic activity">
    <reaction evidence="9 13">
        <text>N(6)-dimethylallyladenosine(37) in tRNA + (sulfur carrier)-SH + AH2 + 2 S-adenosyl-L-methionine = 2-methylsulfanyl-N(6)-dimethylallyladenosine(37) in tRNA + (sulfur carrier)-H + 5'-deoxyadenosine + L-methionine + A + S-adenosyl-L-homocysteine + 2 H(+)</text>
        <dbReference type="Rhea" id="RHEA:37067"/>
        <dbReference type="Rhea" id="RHEA-COMP:10375"/>
        <dbReference type="Rhea" id="RHEA-COMP:10376"/>
        <dbReference type="Rhea" id="RHEA-COMP:14737"/>
        <dbReference type="Rhea" id="RHEA-COMP:14739"/>
        <dbReference type="ChEBI" id="CHEBI:13193"/>
        <dbReference type="ChEBI" id="CHEBI:15378"/>
        <dbReference type="ChEBI" id="CHEBI:17319"/>
        <dbReference type="ChEBI" id="CHEBI:17499"/>
        <dbReference type="ChEBI" id="CHEBI:29917"/>
        <dbReference type="ChEBI" id="CHEBI:57844"/>
        <dbReference type="ChEBI" id="CHEBI:57856"/>
        <dbReference type="ChEBI" id="CHEBI:59789"/>
        <dbReference type="ChEBI" id="CHEBI:64428"/>
        <dbReference type="ChEBI" id="CHEBI:74415"/>
        <dbReference type="ChEBI" id="CHEBI:74417"/>
        <dbReference type="EC" id="2.8.4.3"/>
    </reaction>
</comment>
<evidence type="ECO:0000259" key="15">
    <source>
        <dbReference type="PROSITE" id="PS51449"/>
    </source>
</evidence>
<evidence type="ECO:0000256" key="11">
    <source>
        <dbReference type="ARBA" id="ARBA00080698"/>
    </source>
</evidence>
<name>A0A9D2LXK9_9FIRM</name>
<dbReference type="NCBIfam" id="TIGR00089">
    <property type="entry name" value="MiaB/RimO family radical SAM methylthiotransferase"/>
    <property type="match status" value="1"/>
</dbReference>
<dbReference type="GO" id="GO:0051539">
    <property type="term" value="F:4 iron, 4 sulfur cluster binding"/>
    <property type="evidence" value="ECO:0007669"/>
    <property type="project" value="UniProtKB-UniRule"/>
</dbReference>
<dbReference type="Pfam" id="PF04055">
    <property type="entry name" value="Radical_SAM"/>
    <property type="match status" value="1"/>
</dbReference>
<dbReference type="InterPro" id="IPR013848">
    <property type="entry name" value="Methylthiotransferase_N"/>
</dbReference>
<dbReference type="Pfam" id="PF01938">
    <property type="entry name" value="TRAM"/>
    <property type="match status" value="1"/>
</dbReference>
<evidence type="ECO:0000256" key="13">
    <source>
        <dbReference type="HAMAP-Rule" id="MF_01864"/>
    </source>
</evidence>
<evidence type="ECO:0000256" key="3">
    <source>
        <dbReference type="ARBA" id="ARBA00022679"/>
    </source>
</evidence>
<comment type="subcellular location">
    <subcellularLocation>
        <location evidence="13">Cytoplasm</location>
    </subcellularLocation>
</comment>
<dbReference type="GO" id="GO:0005829">
    <property type="term" value="C:cytosol"/>
    <property type="evidence" value="ECO:0007669"/>
    <property type="project" value="TreeGrafter"/>
</dbReference>
<dbReference type="PROSITE" id="PS51449">
    <property type="entry name" value="MTTASE_N"/>
    <property type="match status" value="1"/>
</dbReference>
<dbReference type="GO" id="GO:0046872">
    <property type="term" value="F:metal ion binding"/>
    <property type="evidence" value="ECO:0007669"/>
    <property type="project" value="UniProtKB-KW"/>
</dbReference>
<feature type="binding site" evidence="13">
    <location>
        <position position="26"/>
    </location>
    <ligand>
        <name>[4Fe-4S] cluster</name>
        <dbReference type="ChEBI" id="CHEBI:49883"/>
        <label>1</label>
    </ligand>
</feature>
<comment type="similarity">
    <text evidence="13">Belongs to the methylthiotransferase family. MiaB subfamily.</text>
</comment>
<dbReference type="InterPro" id="IPR006463">
    <property type="entry name" value="MiaB_methiolase"/>
</dbReference>
<dbReference type="Pfam" id="PF00919">
    <property type="entry name" value="UPF0004"/>
    <property type="match status" value="1"/>
</dbReference>
<dbReference type="InterPro" id="IPR058240">
    <property type="entry name" value="rSAM_sf"/>
</dbReference>
<evidence type="ECO:0000256" key="1">
    <source>
        <dbReference type="ARBA" id="ARBA00003234"/>
    </source>
</evidence>
<evidence type="ECO:0000256" key="7">
    <source>
        <dbReference type="ARBA" id="ARBA00023014"/>
    </source>
</evidence>
<comment type="cofactor">
    <cofactor evidence="13">
        <name>[4Fe-4S] cluster</name>
        <dbReference type="ChEBI" id="CHEBI:49883"/>
    </cofactor>
    <text evidence="13">Binds 2 [4Fe-4S] clusters. One cluster is coordinated with 3 cysteines and an exchangeable S-adenosyl-L-methionine.</text>
</comment>
<dbReference type="SFLD" id="SFLDS00029">
    <property type="entry name" value="Radical_SAM"/>
    <property type="match status" value="1"/>
</dbReference>
<evidence type="ECO:0000256" key="12">
    <source>
        <dbReference type="ARBA" id="ARBA00081141"/>
    </source>
</evidence>
<evidence type="ECO:0000313" key="17">
    <source>
        <dbReference type="EMBL" id="HJB37620.1"/>
    </source>
</evidence>
<dbReference type="InterPro" id="IPR005839">
    <property type="entry name" value="Methylthiotransferase"/>
</dbReference>
<evidence type="ECO:0000256" key="10">
    <source>
        <dbReference type="ARBA" id="ARBA00068570"/>
    </source>
</evidence>
<dbReference type="HAMAP" id="MF_01864">
    <property type="entry name" value="tRNA_metthiotr_MiaB"/>
    <property type="match status" value="1"/>
</dbReference>
<evidence type="ECO:0000259" key="16">
    <source>
        <dbReference type="PROSITE" id="PS51918"/>
    </source>
</evidence>
<evidence type="ECO:0000256" key="9">
    <source>
        <dbReference type="ARBA" id="ARBA00051425"/>
    </source>
</evidence>
<evidence type="ECO:0000313" key="18">
    <source>
        <dbReference type="Proteomes" id="UP000824214"/>
    </source>
</evidence>
<organism evidence="17 18">
    <name type="scientific">Candidatus Acutalibacter ornithocaccae</name>
    <dbReference type="NCBI Taxonomy" id="2838416"/>
    <lineage>
        <taxon>Bacteria</taxon>
        <taxon>Bacillati</taxon>
        <taxon>Bacillota</taxon>
        <taxon>Clostridia</taxon>
        <taxon>Eubacteriales</taxon>
        <taxon>Acutalibacteraceae</taxon>
        <taxon>Acutalibacter</taxon>
    </lineage>
</organism>
<dbReference type="InterPro" id="IPR038135">
    <property type="entry name" value="Methylthiotransferase_N_sf"/>
</dbReference>
<dbReference type="NCBIfam" id="TIGR01574">
    <property type="entry name" value="miaB-methiolase"/>
    <property type="match status" value="1"/>
</dbReference>
<reference evidence="17" key="1">
    <citation type="journal article" date="2021" name="PeerJ">
        <title>Extensive microbial diversity within the chicken gut microbiome revealed by metagenomics and culture.</title>
        <authorList>
            <person name="Gilroy R."/>
            <person name="Ravi A."/>
            <person name="Getino M."/>
            <person name="Pursley I."/>
            <person name="Horton D.L."/>
            <person name="Alikhan N.F."/>
            <person name="Baker D."/>
            <person name="Gharbi K."/>
            <person name="Hall N."/>
            <person name="Watson M."/>
            <person name="Adriaenssens E.M."/>
            <person name="Foster-Nyarko E."/>
            <person name="Jarju S."/>
            <person name="Secka A."/>
            <person name="Antonio M."/>
            <person name="Oren A."/>
            <person name="Chaudhuri R.R."/>
            <person name="La Ragione R."/>
            <person name="Hildebrand F."/>
            <person name="Pallen M.J."/>
        </authorList>
    </citation>
    <scope>NUCLEOTIDE SEQUENCE</scope>
    <source>
        <strain evidence="17">ChiBcolR8-3208</strain>
    </source>
</reference>
<evidence type="ECO:0000256" key="2">
    <source>
        <dbReference type="ARBA" id="ARBA00022485"/>
    </source>
</evidence>
<dbReference type="AlphaFoldDB" id="A0A9D2LXK9"/>